<protein>
    <submittedName>
        <fullName evidence="2">Uncharacterized protein</fullName>
    </submittedName>
</protein>
<feature type="compositionally biased region" description="Polar residues" evidence="1">
    <location>
        <begin position="14"/>
        <end position="24"/>
    </location>
</feature>
<keyword evidence="3" id="KW-1185">Reference proteome</keyword>
<dbReference type="EMBL" id="KQ998948">
    <property type="protein sequence ID" value="KZV42827.1"/>
    <property type="molecule type" value="Genomic_DNA"/>
</dbReference>
<dbReference type="Proteomes" id="UP000250235">
    <property type="component" value="Unassembled WGS sequence"/>
</dbReference>
<name>A0A2Z7C7X7_9LAMI</name>
<gene>
    <name evidence="2" type="ORF">F511_27167</name>
</gene>
<accession>A0A2Z7C7X7</accession>
<evidence type="ECO:0000313" key="2">
    <source>
        <dbReference type="EMBL" id="KZV42827.1"/>
    </source>
</evidence>
<sequence length="79" mass="8281">MGCPGQARNKPRSKNSAVATTPDGSRTAAAAATNSLSAEWSNAIIGVVDRRSSRIGIPPSCDGLRGLEYHGSMISPRWI</sequence>
<feature type="region of interest" description="Disordered" evidence="1">
    <location>
        <begin position="1"/>
        <end position="30"/>
    </location>
</feature>
<organism evidence="2 3">
    <name type="scientific">Dorcoceras hygrometricum</name>
    <dbReference type="NCBI Taxonomy" id="472368"/>
    <lineage>
        <taxon>Eukaryota</taxon>
        <taxon>Viridiplantae</taxon>
        <taxon>Streptophyta</taxon>
        <taxon>Embryophyta</taxon>
        <taxon>Tracheophyta</taxon>
        <taxon>Spermatophyta</taxon>
        <taxon>Magnoliopsida</taxon>
        <taxon>eudicotyledons</taxon>
        <taxon>Gunneridae</taxon>
        <taxon>Pentapetalae</taxon>
        <taxon>asterids</taxon>
        <taxon>lamiids</taxon>
        <taxon>Lamiales</taxon>
        <taxon>Gesneriaceae</taxon>
        <taxon>Didymocarpoideae</taxon>
        <taxon>Trichosporeae</taxon>
        <taxon>Loxocarpinae</taxon>
        <taxon>Dorcoceras</taxon>
    </lineage>
</organism>
<reference evidence="2 3" key="1">
    <citation type="journal article" date="2015" name="Proc. Natl. Acad. Sci. U.S.A.">
        <title>The resurrection genome of Boea hygrometrica: A blueprint for survival of dehydration.</title>
        <authorList>
            <person name="Xiao L."/>
            <person name="Yang G."/>
            <person name="Zhang L."/>
            <person name="Yang X."/>
            <person name="Zhao S."/>
            <person name="Ji Z."/>
            <person name="Zhou Q."/>
            <person name="Hu M."/>
            <person name="Wang Y."/>
            <person name="Chen M."/>
            <person name="Xu Y."/>
            <person name="Jin H."/>
            <person name="Xiao X."/>
            <person name="Hu G."/>
            <person name="Bao F."/>
            <person name="Hu Y."/>
            <person name="Wan P."/>
            <person name="Li L."/>
            <person name="Deng X."/>
            <person name="Kuang T."/>
            <person name="Xiang C."/>
            <person name="Zhu J.K."/>
            <person name="Oliver M.J."/>
            <person name="He Y."/>
        </authorList>
    </citation>
    <scope>NUCLEOTIDE SEQUENCE [LARGE SCALE GENOMIC DNA]</scope>
    <source>
        <strain evidence="3">cv. XS01</strain>
    </source>
</reference>
<proteinExistence type="predicted"/>
<evidence type="ECO:0000313" key="3">
    <source>
        <dbReference type="Proteomes" id="UP000250235"/>
    </source>
</evidence>
<evidence type="ECO:0000256" key="1">
    <source>
        <dbReference type="SAM" id="MobiDB-lite"/>
    </source>
</evidence>
<dbReference type="AlphaFoldDB" id="A0A2Z7C7X7"/>